<evidence type="ECO:0000256" key="1">
    <source>
        <dbReference type="SAM" id="MobiDB-lite"/>
    </source>
</evidence>
<dbReference type="AlphaFoldDB" id="A0A4E9E6M1"/>
<gene>
    <name evidence="2" type="ORF">FUG_LOCUS145440</name>
</gene>
<feature type="compositionally biased region" description="Basic and acidic residues" evidence="1">
    <location>
        <begin position="209"/>
        <end position="225"/>
    </location>
</feature>
<feature type="region of interest" description="Disordered" evidence="1">
    <location>
        <begin position="203"/>
        <end position="324"/>
    </location>
</feature>
<protein>
    <submittedName>
        <fullName evidence="2">Uncharacterized protein</fullName>
    </submittedName>
</protein>
<feature type="compositionally biased region" description="Basic and acidic residues" evidence="1">
    <location>
        <begin position="276"/>
        <end position="305"/>
    </location>
</feature>
<feature type="compositionally biased region" description="Polar residues" evidence="1">
    <location>
        <begin position="83"/>
        <end position="98"/>
    </location>
</feature>
<proteinExistence type="predicted"/>
<reference evidence="2" key="1">
    <citation type="submission" date="2019-04" db="EMBL/GenBank/DDBJ databases">
        <authorList>
            <person name="Melise S."/>
            <person name="Noan J."/>
            <person name="Okalmin O."/>
        </authorList>
    </citation>
    <scope>NUCLEOTIDE SEQUENCE</scope>
    <source>
        <strain evidence="2">FN9</strain>
    </source>
</reference>
<name>A0A4E9E6M1_GIBZA</name>
<feature type="compositionally biased region" description="Polar residues" evidence="1">
    <location>
        <begin position="234"/>
        <end position="258"/>
    </location>
</feature>
<sequence length="350" mass="39334">MCKYHVYYYASCRHSKLIRTDRCWEDQVDGCFTCFSLSSWLYPSGTHCKLTIRTTVIGSCRDCIEHQMNITRGEYGNFVTQPMSSVGGSQGASQTQAPDYSCGGLNERPVRAPERSYQPDGYQPEDQMSYPAPEQSAPEYSGIPSYGYAKQLYRSRFLGQPSRLQVSHGRDGIELTNLQLPSNRQNKNRSVNNFLVPSPYELQVSSESSRVESESLRATSHDIRADPSPYELQASLSNSDSVGSTSGDQEGNQDNTGNKGRPRRRARRGNMNVMDRLPRPASEPRDCERPPVHDRVAALRGERRCRPTSRSSIGRSQAVSPLTESDLRAPFVPIPEHDEYPEYPAHPPYI</sequence>
<feature type="compositionally biased region" description="Polar residues" evidence="1">
    <location>
        <begin position="308"/>
        <end position="323"/>
    </location>
</feature>
<organism evidence="2">
    <name type="scientific">Gibberella zeae</name>
    <name type="common">Wheat head blight fungus</name>
    <name type="synonym">Fusarium graminearum</name>
    <dbReference type="NCBI Taxonomy" id="5518"/>
    <lineage>
        <taxon>Eukaryota</taxon>
        <taxon>Fungi</taxon>
        <taxon>Dikarya</taxon>
        <taxon>Ascomycota</taxon>
        <taxon>Pezizomycotina</taxon>
        <taxon>Sordariomycetes</taxon>
        <taxon>Hypocreomycetidae</taxon>
        <taxon>Hypocreales</taxon>
        <taxon>Nectriaceae</taxon>
        <taxon>Fusarium</taxon>
    </lineage>
</organism>
<accession>A0A4E9E6M1</accession>
<feature type="region of interest" description="Disordered" evidence="1">
    <location>
        <begin position="83"/>
        <end position="142"/>
    </location>
</feature>
<evidence type="ECO:0000313" key="2">
    <source>
        <dbReference type="EMBL" id="VIO55253.1"/>
    </source>
</evidence>
<dbReference type="EMBL" id="CAAKMV010000111">
    <property type="protein sequence ID" value="VIO55253.1"/>
    <property type="molecule type" value="Genomic_DNA"/>
</dbReference>